<evidence type="ECO:0000313" key="4">
    <source>
        <dbReference type="Proteomes" id="UP000284476"/>
    </source>
</evidence>
<feature type="domain" description="Plasmid replication protein C N-terminal" evidence="2">
    <location>
        <begin position="40"/>
        <end position="189"/>
    </location>
</feature>
<dbReference type="AlphaFoldDB" id="A0A443JA12"/>
<accession>A0A443JA12</accession>
<evidence type="ECO:0000259" key="2">
    <source>
        <dbReference type="Pfam" id="PF03428"/>
    </source>
</evidence>
<feature type="compositionally biased region" description="Basic and acidic residues" evidence="1">
    <location>
        <begin position="254"/>
        <end position="264"/>
    </location>
</feature>
<gene>
    <name evidence="3" type="ORF">D2T30_19390</name>
</gene>
<evidence type="ECO:0000256" key="1">
    <source>
        <dbReference type="SAM" id="MobiDB-lite"/>
    </source>
</evidence>
<name>A0A443JA12_9RHOB</name>
<protein>
    <submittedName>
        <fullName evidence="3">Replication protein C</fullName>
    </submittedName>
</protein>
<reference evidence="3 4" key="1">
    <citation type="submission" date="2019-01" db="EMBL/GenBank/DDBJ databases">
        <title>Sinorhodobacter populi sp. nov. isolated from the symptomatic bark tissue of Populus euramericana canker.</title>
        <authorList>
            <person name="Xu G."/>
        </authorList>
    </citation>
    <scope>NUCLEOTIDE SEQUENCE [LARGE SCALE GENOMIC DNA]</scope>
    <source>
        <strain evidence="3 4">SK2B-1</strain>
    </source>
</reference>
<proteinExistence type="predicted"/>
<sequence length="405" mass="43860">MKHITSTVLTAGARKICADSREFSLSGMGSIPHQPGFRPVSRRAIMSAVNTCSRELGIRQGAVVVLDALLSCLPCQGPNGSEIPVTPATLLTVYASNETLCFRAKGLTDRQLRRHIETLEKAGLLVRRDSANGKRFPIMKGGKAIGAFGLDLSPLFARADDLLALALKRREQAAELRGVRAQILRLRAACLELHLDETTATFVDGLRNLVRRATLTLVEAHAALARLTTVIGQATSMAIIPSEPASATHKTDRHPKADDPHQEPDLPSTAAIILPMAVEPDKPAATGSNTSSAPATDKTPAYDGQNVRHIEPESDTKKRKPSREHQPRWADLTEVSAFYDAPGCHQDTAAIAFEFGKMLRISQTLLASAAAKLGLWELLRIEDQIARKVETIRSPDAYLQSILTA</sequence>
<dbReference type="InterPro" id="IPR005090">
    <property type="entry name" value="RepC_N"/>
</dbReference>
<dbReference type="RefSeq" id="WP_128187666.1">
    <property type="nucleotide sequence ID" value="NZ_JBHRSO010000009.1"/>
</dbReference>
<feature type="region of interest" description="Disordered" evidence="1">
    <location>
        <begin position="281"/>
        <end position="328"/>
    </location>
</feature>
<comment type="caution">
    <text evidence="3">The sequence shown here is derived from an EMBL/GenBank/DDBJ whole genome shotgun (WGS) entry which is preliminary data.</text>
</comment>
<feature type="compositionally biased region" description="Basic and acidic residues" evidence="1">
    <location>
        <begin position="306"/>
        <end position="316"/>
    </location>
</feature>
<dbReference type="Pfam" id="PF03428">
    <property type="entry name" value="RP-C"/>
    <property type="match status" value="1"/>
</dbReference>
<reference evidence="3 4" key="2">
    <citation type="submission" date="2019-01" db="EMBL/GenBank/DDBJ databases">
        <authorList>
            <person name="Li Y."/>
        </authorList>
    </citation>
    <scope>NUCLEOTIDE SEQUENCE [LARGE SCALE GENOMIC DNA]</scope>
    <source>
        <strain evidence="3 4">SK2B-1</strain>
    </source>
</reference>
<feature type="region of interest" description="Disordered" evidence="1">
    <location>
        <begin position="242"/>
        <end position="266"/>
    </location>
</feature>
<dbReference type="Proteomes" id="UP000284476">
    <property type="component" value="Unassembled WGS sequence"/>
</dbReference>
<organism evidence="3 4">
    <name type="scientific">Paenirhodobacter populi</name>
    <dbReference type="NCBI Taxonomy" id="2306993"/>
    <lineage>
        <taxon>Bacteria</taxon>
        <taxon>Pseudomonadati</taxon>
        <taxon>Pseudomonadota</taxon>
        <taxon>Alphaproteobacteria</taxon>
        <taxon>Rhodobacterales</taxon>
        <taxon>Rhodobacter group</taxon>
        <taxon>Paenirhodobacter</taxon>
    </lineage>
</organism>
<evidence type="ECO:0000313" key="3">
    <source>
        <dbReference type="EMBL" id="RWR17314.1"/>
    </source>
</evidence>
<dbReference type="EMBL" id="SAUZ01000029">
    <property type="protein sequence ID" value="RWR17314.1"/>
    <property type="molecule type" value="Genomic_DNA"/>
</dbReference>